<evidence type="ECO:0000313" key="1">
    <source>
        <dbReference type="EMBL" id="OMJ19137.1"/>
    </source>
</evidence>
<reference evidence="1 2" key="1">
    <citation type="submission" date="2017-01" db="EMBL/GenBank/DDBJ databases">
        <authorList>
            <person name="Mah S.A."/>
            <person name="Swanson W.J."/>
            <person name="Moy G.W."/>
            <person name="Vacquier V.D."/>
        </authorList>
    </citation>
    <scope>NUCLEOTIDE SEQUENCE [LARGE SCALE GENOMIC DNA]</scope>
    <source>
        <strain evidence="1 2">GSMNP</strain>
    </source>
</reference>
<gene>
    <name evidence="1" type="ORF">AYI70_g4921</name>
</gene>
<dbReference type="AlphaFoldDB" id="A0A1R1XWT4"/>
<name>A0A1R1XWT4_9FUNG</name>
<organism evidence="1 2">
    <name type="scientific">Smittium culicis</name>
    <dbReference type="NCBI Taxonomy" id="133412"/>
    <lineage>
        <taxon>Eukaryota</taxon>
        <taxon>Fungi</taxon>
        <taxon>Fungi incertae sedis</taxon>
        <taxon>Zoopagomycota</taxon>
        <taxon>Kickxellomycotina</taxon>
        <taxon>Harpellomycetes</taxon>
        <taxon>Harpellales</taxon>
        <taxon>Legeriomycetaceae</taxon>
        <taxon>Smittium</taxon>
    </lineage>
</organism>
<sequence length="86" mass="9746">MQSCLIYKKSSSYGSGSLSWKTGDTKTIRTKKNSPLSAKKVSSSIGWSGRYFLLEIQEVELFTYMGDLNCGILLEEKRYLGPWKPQ</sequence>
<proteinExistence type="predicted"/>
<protein>
    <submittedName>
        <fullName evidence="1">Uncharacterized protein</fullName>
    </submittedName>
</protein>
<dbReference type="EMBL" id="LSSN01001571">
    <property type="protein sequence ID" value="OMJ19137.1"/>
    <property type="molecule type" value="Genomic_DNA"/>
</dbReference>
<evidence type="ECO:0000313" key="2">
    <source>
        <dbReference type="Proteomes" id="UP000187283"/>
    </source>
</evidence>
<accession>A0A1R1XWT4</accession>
<dbReference type="Proteomes" id="UP000187283">
    <property type="component" value="Unassembled WGS sequence"/>
</dbReference>
<keyword evidence="2" id="KW-1185">Reference proteome</keyword>
<comment type="caution">
    <text evidence="1">The sequence shown here is derived from an EMBL/GenBank/DDBJ whole genome shotgun (WGS) entry which is preliminary data.</text>
</comment>